<keyword evidence="6" id="KW-1185">Reference proteome</keyword>
<dbReference type="PROSITE" id="PS00479">
    <property type="entry name" value="ZF_DAG_PE_1"/>
    <property type="match status" value="1"/>
</dbReference>
<dbReference type="SUPFAM" id="SSF57889">
    <property type="entry name" value="Cysteine-rich domain"/>
    <property type="match status" value="1"/>
</dbReference>
<feature type="domain" description="Phorbol-ester/DAG-type" evidence="4">
    <location>
        <begin position="38"/>
        <end position="90"/>
    </location>
</feature>
<name>A0A9W9YHL1_9CNID</name>
<dbReference type="AlphaFoldDB" id="A0A9W9YHL1"/>
<dbReference type="InterPro" id="IPR002219">
    <property type="entry name" value="PKC_DAG/PE"/>
</dbReference>
<dbReference type="Pfam" id="PF00130">
    <property type="entry name" value="C1_1"/>
    <property type="match status" value="1"/>
</dbReference>
<sequence length="219" mass="24652">MAEESTMSKQYSQKDQYRSSKEEPTAMMETNALREVKPHNFKRRRFKGRKAVCNVCENNIRELAKEGVKCLDCGFKCHTKCTGRIPAGGCDPAEKYVSRRGETRSQKYGEKAANGEKKGTDKAKQIRTNKEIHNSWNIFLVDMGTNHPIQFADDLRPQIEAVILRLEASYSVGANGGAVPSSHPTTEIIDDDVLQIMTNWMSFSSNKPSTTKCIAWNIN</sequence>
<evidence type="ECO:0000256" key="2">
    <source>
        <dbReference type="ARBA" id="ARBA00022833"/>
    </source>
</evidence>
<evidence type="ECO:0000313" key="6">
    <source>
        <dbReference type="Proteomes" id="UP001163046"/>
    </source>
</evidence>
<accession>A0A9W9YHL1</accession>
<dbReference type="InterPro" id="IPR046349">
    <property type="entry name" value="C1-like_sf"/>
</dbReference>
<keyword evidence="2" id="KW-0862">Zinc</keyword>
<reference evidence="5" key="1">
    <citation type="submission" date="2023-01" db="EMBL/GenBank/DDBJ databases">
        <title>Genome assembly of the deep-sea coral Lophelia pertusa.</title>
        <authorList>
            <person name="Herrera S."/>
            <person name="Cordes E."/>
        </authorList>
    </citation>
    <scope>NUCLEOTIDE SEQUENCE</scope>
    <source>
        <strain evidence="5">USNM1676648</strain>
        <tissue evidence="5">Polyp</tissue>
    </source>
</reference>
<comment type="caution">
    <text evidence="5">The sequence shown here is derived from an EMBL/GenBank/DDBJ whole genome shotgun (WGS) entry which is preliminary data.</text>
</comment>
<dbReference type="Gene3D" id="3.30.60.20">
    <property type="match status" value="1"/>
</dbReference>
<dbReference type="GO" id="GO:0046872">
    <property type="term" value="F:metal ion binding"/>
    <property type="evidence" value="ECO:0007669"/>
    <property type="project" value="UniProtKB-KW"/>
</dbReference>
<proteinExistence type="predicted"/>
<feature type="compositionally biased region" description="Basic and acidic residues" evidence="3">
    <location>
        <begin position="15"/>
        <end position="24"/>
    </location>
</feature>
<evidence type="ECO:0000256" key="3">
    <source>
        <dbReference type="SAM" id="MobiDB-lite"/>
    </source>
</evidence>
<dbReference type="SMART" id="SM00109">
    <property type="entry name" value="C1"/>
    <property type="match status" value="1"/>
</dbReference>
<feature type="region of interest" description="Disordered" evidence="3">
    <location>
        <begin position="1"/>
        <end position="32"/>
    </location>
</feature>
<gene>
    <name evidence="5" type="primary">CHN1_7</name>
    <name evidence="5" type="ORF">OS493_038001</name>
</gene>
<organism evidence="5 6">
    <name type="scientific">Desmophyllum pertusum</name>
    <dbReference type="NCBI Taxonomy" id="174260"/>
    <lineage>
        <taxon>Eukaryota</taxon>
        <taxon>Metazoa</taxon>
        <taxon>Cnidaria</taxon>
        <taxon>Anthozoa</taxon>
        <taxon>Hexacorallia</taxon>
        <taxon>Scleractinia</taxon>
        <taxon>Caryophylliina</taxon>
        <taxon>Caryophylliidae</taxon>
        <taxon>Desmophyllum</taxon>
    </lineage>
</organism>
<dbReference type="EMBL" id="MU827383">
    <property type="protein sequence ID" value="KAJ7350173.1"/>
    <property type="molecule type" value="Genomic_DNA"/>
</dbReference>
<dbReference type="OrthoDB" id="74314at2759"/>
<dbReference type="PROSITE" id="PS50081">
    <property type="entry name" value="ZF_DAG_PE_2"/>
    <property type="match status" value="1"/>
</dbReference>
<evidence type="ECO:0000313" key="5">
    <source>
        <dbReference type="EMBL" id="KAJ7350173.1"/>
    </source>
</evidence>
<evidence type="ECO:0000259" key="4">
    <source>
        <dbReference type="PROSITE" id="PS50081"/>
    </source>
</evidence>
<evidence type="ECO:0000256" key="1">
    <source>
        <dbReference type="ARBA" id="ARBA00022723"/>
    </source>
</evidence>
<keyword evidence="1" id="KW-0479">Metal-binding</keyword>
<feature type="region of interest" description="Disordered" evidence="3">
    <location>
        <begin position="95"/>
        <end position="124"/>
    </location>
</feature>
<protein>
    <submittedName>
        <fullName evidence="5">N-chimaerin</fullName>
    </submittedName>
</protein>
<feature type="compositionally biased region" description="Polar residues" evidence="3">
    <location>
        <begin position="1"/>
        <end position="14"/>
    </location>
</feature>
<dbReference type="Proteomes" id="UP001163046">
    <property type="component" value="Unassembled WGS sequence"/>
</dbReference>